<reference evidence="1 2" key="1">
    <citation type="submission" date="2021-06" db="EMBL/GenBank/DDBJ databases">
        <title>Caerostris extrusa draft genome.</title>
        <authorList>
            <person name="Kono N."/>
            <person name="Arakawa K."/>
        </authorList>
    </citation>
    <scope>NUCLEOTIDE SEQUENCE [LARGE SCALE GENOMIC DNA]</scope>
</reference>
<accession>A0AAV4TWW2</accession>
<sequence>MYSNQKHVWINSIIKVSSSQSLKAPSENPLTALVPDTIHFPILDADHARPFRGPCYSRTAIPVLRAVQFQTLGADGGTHGRKAVTVLLCLNGEELMGSRSSRNDGVVLTECIRLRRCLMIYVTWCPDYVFQTL</sequence>
<evidence type="ECO:0000313" key="2">
    <source>
        <dbReference type="Proteomes" id="UP001054945"/>
    </source>
</evidence>
<comment type="caution">
    <text evidence="1">The sequence shown here is derived from an EMBL/GenBank/DDBJ whole genome shotgun (WGS) entry which is preliminary data.</text>
</comment>
<dbReference type="EMBL" id="BPLR01011854">
    <property type="protein sequence ID" value="GIY49576.1"/>
    <property type="molecule type" value="Genomic_DNA"/>
</dbReference>
<gene>
    <name evidence="1" type="ORF">CEXT_676661</name>
</gene>
<organism evidence="1 2">
    <name type="scientific">Caerostris extrusa</name>
    <name type="common">Bark spider</name>
    <name type="synonym">Caerostris bankana</name>
    <dbReference type="NCBI Taxonomy" id="172846"/>
    <lineage>
        <taxon>Eukaryota</taxon>
        <taxon>Metazoa</taxon>
        <taxon>Ecdysozoa</taxon>
        <taxon>Arthropoda</taxon>
        <taxon>Chelicerata</taxon>
        <taxon>Arachnida</taxon>
        <taxon>Araneae</taxon>
        <taxon>Araneomorphae</taxon>
        <taxon>Entelegynae</taxon>
        <taxon>Araneoidea</taxon>
        <taxon>Araneidae</taxon>
        <taxon>Caerostris</taxon>
    </lineage>
</organism>
<keyword evidence="2" id="KW-1185">Reference proteome</keyword>
<dbReference type="Proteomes" id="UP001054945">
    <property type="component" value="Unassembled WGS sequence"/>
</dbReference>
<evidence type="ECO:0000313" key="1">
    <source>
        <dbReference type="EMBL" id="GIY49576.1"/>
    </source>
</evidence>
<dbReference type="AlphaFoldDB" id="A0AAV4TWW2"/>
<proteinExistence type="predicted"/>
<name>A0AAV4TWW2_CAEEX</name>
<protein>
    <submittedName>
        <fullName evidence="1">Uncharacterized protein</fullName>
    </submittedName>
</protein>